<protein>
    <recommendedName>
        <fullName evidence="6 7">Small ribosomal subunit protein bS20</fullName>
    </recommendedName>
</protein>
<sequence>MPQLSAGKKALRTNARRRAINDAWRKKVREAKKAIREAIAAKDASLVASEIAKAESVFDRAARRNVIHPNEAARRKSGLRKIQKATVASK</sequence>
<dbReference type="GO" id="GO:0070181">
    <property type="term" value="F:small ribosomal subunit rRNA binding"/>
    <property type="evidence" value="ECO:0007669"/>
    <property type="project" value="TreeGrafter"/>
</dbReference>
<dbReference type="PANTHER" id="PTHR33398">
    <property type="entry name" value="30S RIBOSOMAL PROTEIN S20"/>
    <property type="match status" value="1"/>
</dbReference>
<accession>A0A1G1XAU4</accession>
<evidence type="ECO:0000256" key="7">
    <source>
        <dbReference type="HAMAP-Rule" id="MF_00500"/>
    </source>
</evidence>
<dbReference type="GO" id="GO:0006412">
    <property type="term" value="P:translation"/>
    <property type="evidence" value="ECO:0007669"/>
    <property type="project" value="UniProtKB-UniRule"/>
</dbReference>
<evidence type="ECO:0000313" key="9">
    <source>
        <dbReference type="EMBL" id="OGY36710.1"/>
    </source>
</evidence>
<name>A0A1G1XAU4_9BACT</name>
<dbReference type="HAMAP" id="MF_00500">
    <property type="entry name" value="Ribosomal_bS20"/>
    <property type="match status" value="1"/>
</dbReference>
<dbReference type="GO" id="GO:0015935">
    <property type="term" value="C:small ribosomal subunit"/>
    <property type="evidence" value="ECO:0007669"/>
    <property type="project" value="TreeGrafter"/>
</dbReference>
<evidence type="ECO:0000313" key="10">
    <source>
        <dbReference type="Proteomes" id="UP000177941"/>
    </source>
</evidence>
<dbReference type="PANTHER" id="PTHR33398:SF1">
    <property type="entry name" value="SMALL RIBOSOMAL SUBUNIT PROTEIN BS20C"/>
    <property type="match status" value="1"/>
</dbReference>
<reference evidence="9 10" key="1">
    <citation type="journal article" date="2016" name="Nat. Commun.">
        <title>Thousands of microbial genomes shed light on interconnected biogeochemical processes in an aquifer system.</title>
        <authorList>
            <person name="Anantharaman K."/>
            <person name="Brown C.T."/>
            <person name="Hug L.A."/>
            <person name="Sharon I."/>
            <person name="Castelle C.J."/>
            <person name="Probst A.J."/>
            <person name="Thomas B.C."/>
            <person name="Singh A."/>
            <person name="Wilkins M.J."/>
            <person name="Karaoz U."/>
            <person name="Brodie E.L."/>
            <person name="Williams K.H."/>
            <person name="Hubbard S.S."/>
            <person name="Banfield J.F."/>
        </authorList>
    </citation>
    <scope>NUCLEOTIDE SEQUENCE [LARGE SCALE GENOMIC DNA]</scope>
</reference>
<dbReference type="AlphaFoldDB" id="A0A1G1XAU4"/>
<dbReference type="SUPFAM" id="SSF46992">
    <property type="entry name" value="Ribosomal protein S20"/>
    <property type="match status" value="1"/>
</dbReference>
<dbReference type="GO" id="GO:0003735">
    <property type="term" value="F:structural constituent of ribosome"/>
    <property type="evidence" value="ECO:0007669"/>
    <property type="project" value="InterPro"/>
</dbReference>
<dbReference type="InterPro" id="IPR002583">
    <property type="entry name" value="Ribosomal_bS20"/>
</dbReference>
<proteinExistence type="inferred from homology"/>
<dbReference type="InterPro" id="IPR036510">
    <property type="entry name" value="Ribosomal_bS20_sf"/>
</dbReference>
<evidence type="ECO:0000256" key="1">
    <source>
        <dbReference type="ARBA" id="ARBA00007634"/>
    </source>
</evidence>
<keyword evidence="5 7" id="KW-0687">Ribonucleoprotein</keyword>
<comment type="caution">
    <text evidence="9">The sequence shown here is derived from an EMBL/GenBank/DDBJ whole genome shotgun (WGS) entry which is preliminary data.</text>
</comment>
<dbReference type="NCBIfam" id="TIGR00029">
    <property type="entry name" value="S20"/>
    <property type="match status" value="1"/>
</dbReference>
<dbReference type="Proteomes" id="UP000177941">
    <property type="component" value="Unassembled WGS sequence"/>
</dbReference>
<dbReference type="Pfam" id="PF01649">
    <property type="entry name" value="Ribosomal_S20p"/>
    <property type="match status" value="1"/>
</dbReference>
<evidence type="ECO:0000256" key="5">
    <source>
        <dbReference type="ARBA" id="ARBA00023274"/>
    </source>
</evidence>
<organism evidence="9 10">
    <name type="scientific">Candidatus Andersenbacteria bacterium RIFCSPHIGHO2_12_FULL_45_11b</name>
    <dbReference type="NCBI Taxonomy" id="1797282"/>
    <lineage>
        <taxon>Bacteria</taxon>
        <taxon>Candidatus Anderseniibacteriota</taxon>
    </lineage>
</organism>
<gene>
    <name evidence="7" type="primary">rpsT</name>
    <name evidence="9" type="ORF">A3E36_04000</name>
</gene>
<comment type="similarity">
    <text evidence="1 7">Belongs to the bacterial ribosomal protein bS20 family.</text>
</comment>
<comment type="function">
    <text evidence="7">Binds directly to 16S ribosomal RNA.</text>
</comment>
<dbReference type="EMBL" id="MHHS01000030">
    <property type="protein sequence ID" value="OGY36710.1"/>
    <property type="molecule type" value="Genomic_DNA"/>
</dbReference>
<feature type="region of interest" description="Disordered" evidence="8">
    <location>
        <begin position="69"/>
        <end position="90"/>
    </location>
</feature>
<keyword evidence="3 7" id="KW-0694">RNA-binding</keyword>
<dbReference type="Gene3D" id="1.20.58.110">
    <property type="entry name" value="Ribosomal protein S20"/>
    <property type="match status" value="1"/>
</dbReference>
<dbReference type="GO" id="GO:0005829">
    <property type="term" value="C:cytosol"/>
    <property type="evidence" value="ECO:0007669"/>
    <property type="project" value="TreeGrafter"/>
</dbReference>
<evidence type="ECO:0000256" key="6">
    <source>
        <dbReference type="ARBA" id="ARBA00035136"/>
    </source>
</evidence>
<evidence type="ECO:0000256" key="4">
    <source>
        <dbReference type="ARBA" id="ARBA00022980"/>
    </source>
</evidence>
<evidence type="ECO:0000256" key="8">
    <source>
        <dbReference type="SAM" id="MobiDB-lite"/>
    </source>
</evidence>
<keyword evidence="2 7" id="KW-0699">rRNA-binding</keyword>
<evidence type="ECO:0000256" key="2">
    <source>
        <dbReference type="ARBA" id="ARBA00022730"/>
    </source>
</evidence>
<evidence type="ECO:0000256" key="3">
    <source>
        <dbReference type="ARBA" id="ARBA00022884"/>
    </source>
</evidence>
<keyword evidence="4 7" id="KW-0689">Ribosomal protein</keyword>